<keyword evidence="2" id="KW-0648">Protein biosynthesis</keyword>
<dbReference type="Proteomes" id="UP000325081">
    <property type="component" value="Unassembled WGS sequence"/>
</dbReference>
<feature type="compositionally biased region" description="Polar residues" evidence="1">
    <location>
        <begin position="66"/>
        <end position="86"/>
    </location>
</feature>
<sequence length="109" mass="11529">MCQTLTAAPHPQKFPQEIDENPSRRIHSSPQHNLKPTPPPNSASSSHASASLSSPLTQTSTPATSNFSSTSRTASNTPSSRSSIAMSQGLEKKLDQEDWGISSSISPIA</sequence>
<comment type="caution">
    <text evidence="2">The sequence shown here is derived from an EMBL/GenBank/DDBJ whole genome shotgun (WGS) entry which is preliminary data.</text>
</comment>
<feature type="region of interest" description="Disordered" evidence="1">
    <location>
        <begin position="1"/>
        <end position="109"/>
    </location>
</feature>
<evidence type="ECO:0000313" key="3">
    <source>
        <dbReference type="Proteomes" id="UP000325081"/>
    </source>
</evidence>
<evidence type="ECO:0000256" key="1">
    <source>
        <dbReference type="SAM" id="MobiDB-lite"/>
    </source>
</evidence>
<proteinExistence type="predicted"/>
<dbReference type="GO" id="GO:0003743">
    <property type="term" value="F:translation initiation factor activity"/>
    <property type="evidence" value="ECO:0007669"/>
    <property type="project" value="UniProtKB-KW"/>
</dbReference>
<name>A0A5A7PDU7_STRAF</name>
<dbReference type="EMBL" id="BKCP01004405">
    <property type="protein sequence ID" value="GER30949.1"/>
    <property type="molecule type" value="Genomic_DNA"/>
</dbReference>
<keyword evidence="2" id="KW-0396">Initiation factor</keyword>
<organism evidence="2 3">
    <name type="scientific">Striga asiatica</name>
    <name type="common">Asiatic witchweed</name>
    <name type="synonym">Buchnera asiatica</name>
    <dbReference type="NCBI Taxonomy" id="4170"/>
    <lineage>
        <taxon>Eukaryota</taxon>
        <taxon>Viridiplantae</taxon>
        <taxon>Streptophyta</taxon>
        <taxon>Embryophyta</taxon>
        <taxon>Tracheophyta</taxon>
        <taxon>Spermatophyta</taxon>
        <taxon>Magnoliopsida</taxon>
        <taxon>eudicotyledons</taxon>
        <taxon>Gunneridae</taxon>
        <taxon>Pentapetalae</taxon>
        <taxon>asterids</taxon>
        <taxon>lamiids</taxon>
        <taxon>Lamiales</taxon>
        <taxon>Orobanchaceae</taxon>
        <taxon>Buchnereae</taxon>
        <taxon>Striga</taxon>
    </lineage>
</organism>
<accession>A0A5A7PDU7</accession>
<evidence type="ECO:0000313" key="2">
    <source>
        <dbReference type="EMBL" id="GER30949.1"/>
    </source>
</evidence>
<protein>
    <submittedName>
        <fullName evidence="2">Translation initiation factor IF-2</fullName>
    </submittedName>
</protein>
<reference evidence="3" key="1">
    <citation type="journal article" date="2019" name="Curr. Biol.">
        <title>Genome Sequence of Striga asiatica Provides Insight into the Evolution of Plant Parasitism.</title>
        <authorList>
            <person name="Yoshida S."/>
            <person name="Kim S."/>
            <person name="Wafula E.K."/>
            <person name="Tanskanen J."/>
            <person name="Kim Y.M."/>
            <person name="Honaas L."/>
            <person name="Yang Z."/>
            <person name="Spallek T."/>
            <person name="Conn C.E."/>
            <person name="Ichihashi Y."/>
            <person name="Cheong K."/>
            <person name="Cui S."/>
            <person name="Der J.P."/>
            <person name="Gundlach H."/>
            <person name="Jiao Y."/>
            <person name="Hori C."/>
            <person name="Ishida J.K."/>
            <person name="Kasahara H."/>
            <person name="Kiba T."/>
            <person name="Kim M.S."/>
            <person name="Koo N."/>
            <person name="Laohavisit A."/>
            <person name="Lee Y.H."/>
            <person name="Lumba S."/>
            <person name="McCourt P."/>
            <person name="Mortimer J.C."/>
            <person name="Mutuku J.M."/>
            <person name="Nomura T."/>
            <person name="Sasaki-Sekimoto Y."/>
            <person name="Seto Y."/>
            <person name="Wang Y."/>
            <person name="Wakatake T."/>
            <person name="Sakakibara H."/>
            <person name="Demura T."/>
            <person name="Yamaguchi S."/>
            <person name="Yoneyama K."/>
            <person name="Manabe R.I."/>
            <person name="Nelson D.C."/>
            <person name="Schulman A.H."/>
            <person name="Timko M.P."/>
            <person name="dePamphilis C.W."/>
            <person name="Choi D."/>
            <person name="Shirasu K."/>
        </authorList>
    </citation>
    <scope>NUCLEOTIDE SEQUENCE [LARGE SCALE GENOMIC DNA]</scope>
    <source>
        <strain evidence="3">cv. UVA1</strain>
    </source>
</reference>
<keyword evidence="3" id="KW-1185">Reference proteome</keyword>
<gene>
    <name evidence="2" type="ORF">STAS_06917</name>
</gene>
<feature type="compositionally biased region" description="Low complexity" evidence="1">
    <location>
        <begin position="42"/>
        <end position="65"/>
    </location>
</feature>
<dbReference type="AlphaFoldDB" id="A0A5A7PDU7"/>